<proteinExistence type="predicted"/>
<name>A0ABU5JBS4_9ACTN</name>
<evidence type="ECO:0000256" key="1">
    <source>
        <dbReference type="SAM" id="MobiDB-lite"/>
    </source>
</evidence>
<evidence type="ECO:0000313" key="3">
    <source>
        <dbReference type="EMBL" id="MDZ5490036.1"/>
    </source>
</evidence>
<evidence type="ECO:0000313" key="4">
    <source>
        <dbReference type="Proteomes" id="UP001290101"/>
    </source>
</evidence>
<protein>
    <submittedName>
        <fullName evidence="3">Helix-turn-helix transcriptional regulator</fullName>
    </submittedName>
</protein>
<gene>
    <name evidence="3" type="ORF">U2F25_11260</name>
</gene>
<accession>A0ABU5JBS4</accession>
<keyword evidence="4" id="KW-1185">Reference proteome</keyword>
<feature type="compositionally biased region" description="Low complexity" evidence="1">
    <location>
        <begin position="258"/>
        <end position="270"/>
    </location>
</feature>
<dbReference type="InterPro" id="IPR001387">
    <property type="entry name" value="Cro/C1-type_HTH"/>
</dbReference>
<dbReference type="Proteomes" id="UP001290101">
    <property type="component" value="Unassembled WGS sequence"/>
</dbReference>
<dbReference type="EMBL" id="JAXOTQ010000012">
    <property type="protein sequence ID" value="MDZ5490036.1"/>
    <property type="molecule type" value="Genomic_DNA"/>
</dbReference>
<dbReference type="InterPro" id="IPR010982">
    <property type="entry name" value="Lambda_DNA-bd_dom_sf"/>
</dbReference>
<organism evidence="3 4">
    <name type="scientific">Micromonospora sicca</name>
    <dbReference type="NCBI Taxonomy" id="2202420"/>
    <lineage>
        <taxon>Bacteria</taxon>
        <taxon>Bacillati</taxon>
        <taxon>Actinomycetota</taxon>
        <taxon>Actinomycetes</taxon>
        <taxon>Micromonosporales</taxon>
        <taxon>Micromonosporaceae</taxon>
        <taxon>Micromonospora</taxon>
    </lineage>
</organism>
<dbReference type="RefSeq" id="WP_322440291.1">
    <property type="nucleotide sequence ID" value="NZ_JAXOTQ010000012.1"/>
</dbReference>
<reference evidence="3 4" key="1">
    <citation type="submission" date="2023-12" db="EMBL/GenBank/DDBJ databases">
        <title>Micromonospora sp. nov., isolated from Atacama Desert.</title>
        <authorList>
            <person name="Carro L."/>
            <person name="Golinska P."/>
            <person name="Klenk H.-P."/>
            <person name="Goodfellow M."/>
        </authorList>
    </citation>
    <scope>NUCLEOTIDE SEQUENCE [LARGE SCALE GENOMIC DNA]</scope>
    <source>
        <strain evidence="3 4">4G53</strain>
    </source>
</reference>
<dbReference type="SUPFAM" id="SSF47413">
    <property type="entry name" value="lambda repressor-like DNA-binding domains"/>
    <property type="match status" value="1"/>
</dbReference>
<dbReference type="PROSITE" id="PS50943">
    <property type="entry name" value="HTH_CROC1"/>
    <property type="match status" value="1"/>
</dbReference>
<comment type="caution">
    <text evidence="3">The sequence shown here is derived from an EMBL/GenBank/DDBJ whole genome shotgun (WGS) entry which is preliminary data.</text>
</comment>
<dbReference type="CDD" id="cd00093">
    <property type="entry name" value="HTH_XRE"/>
    <property type="match status" value="1"/>
</dbReference>
<dbReference type="Gene3D" id="1.10.260.40">
    <property type="entry name" value="lambda repressor-like DNA-binding domains"/>
    <property type="match status" value="1"/>
</dbReference>
<sequence>MRSGAAGARDRIACEVLPDDSRLAGQIAAVLRGERSAHLLSQQAPADLAGVSQSAVAHVERGDRLPSIPLVERLLAALDLQLAVGVEPLDSHLDARMAELTARPLADRIDDLGLDRMIDRLGDLPHLLTGSTAALLQGAPLPVEAVQIALRWRDSARFTAWLEAAYGQRWNARWEEFGGLHLEPEEPGEHRWRTRYGEIRAQLCDELPESIEVRHGGRSYPVVPLLQVELTDPRAADLLRRHRQRQAGDPAGDPPRAPRAAGARRAGSAG</sequence>
<feature type="domain" description="HTH cro/C1-type" evidence="2">
    <location>
        <begin position="31"/>
        <end position="85"/>
    </location>
</feature>
<dbReference type="SMART" id="SM00530">
    <property type="entry name" value="HTH_XRE"/>
    <property type="match status" value="1"/>
</dbReference>
<feature type="region of interest" description="Disordered" evidence="1">
    <location>
        <begin position="241"/>
        <end position="270"/>
    </location>
</feature>
<dbReference type="Pfam" id="PF13560">
    <property type="entry name" value="HTH_31"/>
    <property type="match status" value="1"/>
</dbReference>
<evidence type="ECO:0000259" key="2">
    <source>
        <dbReference type="PROSITE" id="PS50943"/>
    </source>
</evidence>